<proteinExistence type="predicted"/>
<name>A0A1G2UU79_9BACT</name>
<dbReference type="Proteomes" id="UP000177276">
    <property type="component" value="Unassembled WGS sequence"/>
</dbReference>
<dbReference type="AlphaFoldDB" id="A0A1G2UU79"/>
<evidence type="ECO:0000313" key="3">
    <source>
        <dbReference type="Proteomes" id="UP000177276"/>
    </source>
</evidence>
<feature type="coiled-coil region" evidence="1">
    <location>
        <begin position="22"/>
        <end position="49"/>
    </location>
</feature>
<comment type="caution">
    <text evidence="2">The sequence shown here is derived from an EMBL/GenBank/DDBJ whole genome shotgun (WGS) entry which is preliminary data.</text>
</comment>
<protein>
    <submittedName>
        <fullName evidence="2">Uncharacterized protein</fullName>
    </submittedName>
</protein>
<accession>A0A1G2UU79</accession>
<evidence type="ECO:0000256" key="1">
    <source>
        <dbReference type="SAM" id="Coils"/>
    </source>
</evidence>
<evidence type="ECO:0000313" key="2">
    <source>
        <dbReference type="EMBL" id="OHB12944.1"/>
    </source>
</evidence>
<sequence>MLTIRPDDFDRDSGRKNIIGFLHRLEVKINELERTVQTLESKEGHIKKDVEGILKTEGEEGEQ</sequence>
<reference evidence="2 3" key="1">
    <citation type="journal article" date="2016" name="Nat. Commun.">
        <title>Thousands of microbial genomes shed light on interconnected biogeochemical processes in an aquifer system.</title>
        <authorList>
            <person name="Anantharaman K."/>
            <person name="Brown C.T."/>
            <person name="Hug L.A."/>
            <person name="Sharon I."/>
            <person name="Castelle C.J."/>
            <person name="Probst A.J."/>
            <person name="Thomas B.C."/>
            <person name="Singh A."/>
            <person name="Wilkins M.J."/>
            <person name="Karaoz U."/>
            <person name="Brodie E.L."/>
            <person name="Williams K.H."/>
            <person name="Hubbard S.S."/>
            <person name="Banfield J.F."/>
        </authorList>
    </citation>
    <scope>NUCLEOTIDE SEQUENCE [LARGE SCALE GENOMIC DNA]</scope>
</reference>
<organism evidence="2 3">
    <name type="scientific">Candidatus Zambryskibacteria bacterium RIFCSPLOWO2_12_FULL_39_16</name>
    <dbReference type="NCBI Taxonomy" id="1802775"/>
    <lineage>
        <taxon>Bacteria</taxon>
        <taxon>Candidatus Zambryskiibacteriota</taxon>
    </lineage>
</organism>
<keyword evidence="1" id="KW-0175">Coiled coil</keyword>
<gene>
    <name evidence="2" type="ORF">A3G46_01780</name>
</gene>
<dbReference type="EMBL" id="MHWS01000001">
    <property type="protein sequence ID" value="OHB12944.1"/>
    <property type="molecule type" value="Genomic_DNA"/>
</dbReference>